<dbReference type="SUPFAM" id="SSF51735">
    <property type="entry name" value="NAD(P)-binding Rossmann-fold domains"/>
    <property type="match status" value="1"/>
</dbReference>
<accession>A0A1H4H4B7</accession>
<evidence type="ECO:0000256" key="3">
    <source>
        <dbReference type="RuleBase" id="RU000363"/>
    </source>
</evidence>
<dbReference type="Proteomes" id="UP000198584">
    <property type="component" value="Unassembled WGS sequence"/>
</dbReference>
<dbReference type="CDD" id="cd05233">
    <property type="entry name" value="SDR_c"/>
    <property type="match status" value="1"/>
</dbReference>
<dbReference type="PROSITE" id="PS00061">
    <property type="entry name" value="ADH_SHORT"/>
    <property type="match status" value="1"/>
</dbReference>
<dbReference type="InterPro" id="IPR002347">
    <property type="entry name" value="SDR_fam"/>
</dbReference>
<keyword evidence="2" id="KW-0560">Oxidoreductase</keyword>
<dbReference type="InterPro" id="IPR036291">
    <property type="entry name" value="NAD(P)-bd_dom_sf"/>
</dbReference>
<reference evidence="4 5" key="1">
    <citation type="submission" date="2016-10" db="EMBL/GenBank/DDBJ databases">
        <authorList>
            <person name="de Groot N.N."/>
        </authorList>
    </citation>
    <scope>NUCLEOTIDE SEQUENCE [LARGE SCALE GENOMIC DNA]</scope>
    <source>
        <strain evidence="4 5">CCM7597</strain>
    </source>
</reference>
<dbReference type="EMBL" id="FNQR01000022">
    <property type="protein sequence ID" value="SEB16634.1"/>
    <property type="molecule type" value="Genomic_DNA"/>
</dbReference>
<dbReference type="Gene3D" id="3.40.50.720">
    <property type="entry name" value="NAD(P)-binding Rossmann-like Domain"/>
    <property type="match status" value="1"/>
</dbReference>
<organism evidence="4 5">
    <name type="scientific">Thalassobacillus cyri</name>
    <dbReference type="NCBI Taxonomy" id="571932"/>
    <lineage>
        <taxon>Bacteria</taxon>
        <taxon>Bacillati</taxon>
        <taxon>Bacillota</taxon>
        <taxon>Bacilli</taxon>
        <taxon>Bacillales</taxon>
        <taxon>Bacillaceae</taxon>
        <taxon>Thalassobacillus</taxon>
    </lineage>
</organism>
<evidence type="ECO:0000256" key="1">
    <source>
        <dbReference type="ARBA" id="ARBA00006484"/>
    </source>
</evidence>
<evidence type="ECO:0000313" key="4">
    <source>
        <dbReference type="EMBL" id="SEB16634.1"/>
    </source>
</evidence>
<evidence type="ECO:0000313" key="5">
    <source>
        <dbReference type="Proteomes" id="UP000198584"/>
    </source>
</evidence>
<dbReference type="GO" id="GO:0016020">
    <property type="term" value="C:membrane"/>
    <property type="evidence" value="ECO:0007669"/>
    <property type="project" value="TreeGrafter"/>
</dbReference>
<dbReference type="AlphaFoldDB" id="A0A1H4H4B7"/>
<dbReference type="STRING" id="571932.SAMN05421743_12247"/>
<gene>
    <name evidence="4" type="ORF">SAMN05421743_12247</name>
</gene>
<sequence>MEERGIYVGKAVITGGGTGLGRALAHRYAKEGYEIVLLGRTEKKLSMVRMEIIQQGGQAESYICDVTEPASVAEAVRQLDRIDILINNAGIGIFGELSTLKEEDIDKMLDTNIKGTILMTQKAFPLLKVSEGRVLNIISTAGLRGKVNESVYCASKFAVRGFTESLQKEWEDQPMSATAVYMGGMNTPFWSDSDHVADPSRLKGPEGVADKIFAEDDRRKEIKVDS</sequence>
<keyword evidence="5" id="KW-1185">Reference proteome</keyword>
<dbReference type="InterPro" id="IPR020904">
    <property type="entry name" value="Sc_DH/Rdtase_CS"/>
</dbReference>
<dbReference type="PRINTS" id="PR00081">
    <property type="entry name" value="GDHRDH"/>
</dbReference>
<protein>
    <submittedName>
        <fullName evidence="4">Short-chain dehydrogenase</fullName>
    </submittedName>
</protein>
<dbReference type="PANTHER" id="PTHR44196">
    <property type="entry name" value="DEHYDROGENASE/REDUCTASE SDR FAMILY MEMBER 7B"/>
    <property type="match status" value="1"/>
</dbReference>
<dbReference type="PRINTS" id="PR00080">
    <property type="entry name" value="SDRFAMILY"/>
</dbReference>
<proteinExistence type="inferred from homology"/>
<dbReference type="GO" id="GO:0016491">
    <property type="term" value="F:oxidoreductase activity"/>
    <property type="evidence" value="ECO:0007669"/>
    <property type="project" value="UniProtKB-KW"/>
</dbReference>
<name>A0A1H4H4B7_9BACI</name>
<dbReference type="PANTHER" id="PTHR44196:SF1">
    <property type="entry name" value="DEHYDROGENASE_REDUCTASE SDR FAMILY MEMBER 7B"/>
    <property type="match status" value="1"/>
</dbReference>
<evidence type="ECO:0000256" key="2">
    <source>
        <dbReference type="ARBA" id="ARBA00023002"/>
    </source>
</evidence>
<comment type="similarity">
    <text evidence="1 3">Belongs to the short-chain dehydrogenases/reductases (SDR) family.</text>
</comment>
<dbReference type="Pfam" id="PF00106">
    <property type="entry name" value="adh_short"/>
    <property type="match status" value="1"/>
</dbReference>